<name>A0A1B6CF40_9HEMI</name>
<feature type="non-terminal residue" evidence="2">
    <location>
        <position position="163"/>
    </location>
</feature>
<protein>
    <submittedName>
        <fullName evidence="2">Uncharacterized protein</fullName>
    </submittedName>
</protein>
<feature type="chain" id="PRO_5012317184" evidence="1">
    <location>
        <begin position="16"/>
        <end position="163"/>
    </location>
</feature>
<gene>
    <name evidence="2" type="ORF">g.45758</name>
</gene>
<dbReference type="EMBL" id="GEDC01025221">
    <property type="protein sequence ID" value="JAS12077.1"/>
    <property type="molecule type" value="Transcribed_RNA"/>
</dbReference>
<evidence type="ECO:0000313" key="2">
    <source>
        <dbReference type="EMBL" id="JAS12077.1"/>
    </source>
</evidence>
<organism evidence="2">
    <name type="scientific">Clastoptera arizonana</name>
    <name type="common">Arizona spittle bug</name>
    <dbReference type="NCBI Taxonomy" id="38151"/>
    <lineage>
        <taxon>Eukaryota</taxon>
        <taxon>Metazoa</taxon>
        <taxon>Ecdysozoa</taxon>
        <taxon>Arthropoda</taxon>
        <taxon>Hexapoda</taxon>
        <taxon>Insecta</taxon>
        <taxon>Pterygota</taxon>
        <taxon>Neoptera</taxon>
        <taxon>Paraneoptera</taxon>
        <taxon>Hemiptera</taxon>
        <taxon>Auchenorrhyncha</taxon>
        <taxon>Cercopoidea</taxon>
        <taxon>Clastopteridae</taxon>
        <taxon>Clastoptera</taxon>
    </lineage>
</organism>
<proteinExistence type="predicted"/>
<reference evidence="2" key="1">
    <citation type="submission" date="2015-12" db="EMBL/GenBank/DDBJ databases">
        <title>De novo transcriptome assembly of four potential Pierce s Disease insect vectors from Arizona vineyards.</title>
        <authorList>
            <person name="Tassone E.E."/>
        </authorList>
    </citation>
    <scope>NUCLEOTIDE SEQUENCE</scope>
</reference>
<dbReference type="AlphaFoldDB" id="A0A1B6CF40"/>
<feature type="signal peptide" evidence="1">
    <location>
        <begin position="1"/>
        <end position="15"/>
    </location>
</feature>
<keyword evidence="1" id="KW-0732">Signal</keyword>
<evidence type="ECO:0000256" key="1">
    <source>
        <dbReference type="SAM" id="SignalP"/>
    </source>
</evidence>
<sequence length="163" mass="19478">MKINILVFIITTVSAQMNHKIIIRFNKMANELNTFKTEMKELLNRPNLKLSEKLDLYEDIIFREKMLYQIVEEMFIDHMLKDHWCSYEGVTEAMKLINELENTKFTTNKHRFAKIDKILKLMDKTQVDFHYEGLSDNQPTLVLREYSKKVIEKDVFISSSSEY</sequence>
<accession>A0A1B6CF40</accession>